<accession>A0A2V3TTF0</accession>
<dbReference type="GO" id="GO:0030976">
    <property type="term" value="F:thiamine pyrophosphate binding"/>
    <property type="evidence" value="ECO:0007669"/>
    <property type="project" value="TreeGrafter"/>
</dbReference>
<feature type="signal peptide" evidence="3">
    <location>
        <begin position="1"/>
        <end position="22"/>
    </location>
</feature>
<keyword evidence="5" id="KW-1185">Reference proteome</keyword>
<dbReference type="InterPro" id="IPR006059">
    <property type="entry name" value="SBP"/>
</dbReference>
<dbReference type="AlphaFoldDB" id="A0A2V3TTF0"/>
<dbReference type="PANTHER" id="PTHR30006:SF2">
    <property type="entry name" value="ABC TRANSPORTER SUBSTRATE-BINDING PROTEIN"/>
    <property type="match status" value="1"/>
</dbReference>
<dbReference type="GO" id="GO:0030288">
    <property type="term" value="C:outer membrane-bounded periplasmic space"/>
    <property type="evidence" value="ECO:0007669"/>
    <property type="project" value="TreeGrafter"/>
</dbReference>
<keyword evidence="1 3" id="KW-0732">Signal</keyword>
<gene>
    <name evidence="4" type="ORF">C7450_12216</name>
</gene>
<evidence type="ECO:0000256" key="1">
    <source>
        <dbReference type="ARBA" id="ARBA00022729"/>
    </source>
</evidence>
<proteinExistence type="predicted"/>
<dbReference type="CDD" id="cd13589">
    <property type="entry name" value="PBP2_polyamine_RpCGA009"/>
    <property type="match status" value="1"/>
</dbReference>
<dbReference type="GO" id="GO:0015888">
    <property type="term" value="P:thiamine transport"/>
    <property type="evidence" value="ECO:0007669"/>
    <property type="project" value="TreeGrafter"/>
</dbReference>
<dbReference type="Gene3D" id="3.40.190.10">
    <property type="entry name" value="Periplasmic binding protein-like II"/>
    <property type="match status" value="2"/>
</dbReference>
<feature type="chain" id="PRO_5016141920" evidence="3">
    <location>
        <begin position="23"/>
        <end position="346"/>
    </location>
</feature>
<evidence type="ECO:0000256" key="3">
    <source>
        <dbReference type="SAM" id="SignalP"/>
    </source>
</evidence>
<protein>
    <submittedName>
        <fullName evidence="4">Putative spermidine/putrescine transport system substrate-binding protein</fullName>
    </submittedName>
</protein>
<name>A0A2V3TTF0_9HYPH</name>
<keyword evidence="2" id="KW-0574">Periplasm</keyword>
<dbReference type="Proteomes" id="UP000248021">
    <property type="component" value="Unassembled WGS sequence"/>
</dbReference>
<dbReference type="RefSeq" id="WP_110378440.1">
    <property type="nucleotide sequence ID" value="NZ_JAHBRY010000004.1"/>
</dbReference>
<dbReference type="SUPFAM" id="SSF53850">
    <property type="entry name" value="Periplasmic binding protein-like II"/>
    <property type="match status" value="1"/>
</dbReference>
<evidence type="ECO:0000313" key="4">
    <source>
        <dbReference type="EMBL" id="PXW50905.1"/>
    </source>
</evidence>
<evidence type="ECO:0000256" key="2">
    <source>
        <dbReference type="ARBA" id="ARBA00022764"/>
    </source>
</evidence>
<dbReference type="EMBL" id="QJJK01000022">
    <property type="protein sequence ID" value="PXW50905.1"/>
    <property type="molecule type" value="Genomic_DNA"/>
</dbReference>
<dbReference type="Pfam" id="PF13416">
    <property type="entry name" value="SBP_bac_8"/>
    <property type="match status" value="1"/>
</dbReference>
<dbReference type="OrthoDB" id="9766989at2"/>
<reference evidence="4 5" key="1">
    <citation type="submission" date="2018-05" db="EMBL/GenBank/DDBJ databases">
        <title>Genomic Encyclopedia of Type Strains, Phase IV (KMG-IV): sequencing the most valuable type-strain genomes for metagenomic binning, comparative biology and taxonomic classification.</title>
        <authorList>
            <person name="Goeker M."/>
        </authorList>
    </citation>
    <scope>NUCLEOTIDE SEQUENCE [LARGE SCALE GENOMIC DNA]</scope>
    <source>
        <strain evidence="4 5">DSM 6462</strain>
    </source>
</reference>
<organism evidence="4 5">
    <name type="scientific">Chelatococcus asaccharovorans</name>
    <dbReference type="NCBI Taxonomy" id="28210"/>
    <lineage>
        <taxon>Bacteria</taxon>
        <taxon>Pseudomonadati</taxon>
        <taxon>Pseudomonadota</taxon>
        <taxon>Alphaproteobacteria</taxon>
        <taxon>Hyphomicrobiales</taxon>
        <taxon>Chelatococcaceae</taxon>
        <taxon>Chelatococcus</taxon>
    </lineage>
</organism>
<evidence type="ECO:0000313" key="5">
    <source>
        <dbReference type="Proteomes" id="UP000248021"/>
    </source>
</evidence>
<dbReference type="GO" id="GO:0030975">
    <property type="term" value="F:thiamine binding"/>
    <property type="evidence" value="ECO:0007669"/>
    <property type="project" value="TreeGrafter"/>
</dbReference>
<dbReference type="PANTHER" id="PTHR30006">
    <property type="entry name" value="THIAMINE-BINDING PERIPLASMIC PROTEIN-RELATED"/>
    <property type="match status" value="1"/>
</dbReference>
<comment type="caution">
    <text evidence="4">The sequence shown here is derived from an EMBL/GenBank/DDBJ whole genome shotgun (WGS) entry which is preliminary data.</text>
</comment>
<sequence>MRALLFLGAAISCLATMPAAIAQTKTLYVGMNGGTIEKGFTQGVFPPFEAENGVKIVIVPGTSTDILAKTEASKAKPQTHVIMMDDLVMARAIGLGLCTKLEYSAELDQLPKLSRYPDDMAAGVSMSMSGLAYNTRVFEKKGWAPPTSWMDLADPKFRDLVVVPSMPSSSYGLHAFLMFNRIQGGTDSNVEPGFKEWPKAIGKNVLEYFSNSAKLSEMVQTDELAIFPFALSQVAAFQRQNIPVAFSAPKEGTPLLFSAVCPVAGNSEPELAQKLARYMLSVPAQTLALKHANLVPSNPGVTGDATTTPILDQTRKAAANAIRLDWTAINQNRADWNARWNREIER</sequence>